<name>A0AAD7LAI4_QUISA</name>
<dbReference type="KEGG" id="qsa:O6P43_026091"/>
<keyword evidence="3" id="KW-1185">Reference proteome</keyword>
<comment type="caution">
    <text evidence="2">The sequence shown here is derived from an EMBL/GenBank/DDBJ whole genome shotgun (WGS) entry which is preliminary data.</text>
</comment>
<protein>
    <submittedName>
        <fullName evidence="2">Sigma factor sigB regulation protein rsbQ</fullName>
    </submittedName>
</protein>
<comment type="similarity">
    <text evidence="1">Belongs to the AB hydrolase superfamily.</text>
</comment>
<dbReference type="EMBL" id="JARAOO010000010">
    <property type="protein sequence ID" value="KAJ7954519.1"/>
    <property type="molecule type" value="Genomic_DNA"/>
</dbReference>
<dbReference type="Gene3D" id="3.40.50.1820">
    <property type="entry name" value="alpha/beta hydrolase"/>
    <property type="match status" value="1"/>
</dbReference>
<gene>
    <name evidence="2" type="ORF">O6P43_026091</name>
</gene>
<dbReference type="AlphaFoldDB" id="A0AAD7LAI4"/>
<organism evidence="2 3">
    <name type="scientific">Quillaja saponaria</name>
    <name type="common">Soap bark tree</name>
    <dbReference type="NCBI Taxonomy" id="32244"/>
    <lineage>
        <taxon>Eukaryota</taxon>
        <taxon>Viridiplantae</taxon>
        <taxon>Streptophyta</taxon>
        <taxon>Embryophyta</taxon>
        <taxon>Tracheophyta</taxon>
        <taxon>Spermatophyta</taxon>
        <taxon>Magnoliopsida</taxon>
        <taxon>eudicotyledons</taxon>
        <taxon>Gunneridae</taxon>
        <taxon>Pentapetalae</taxon>
        <taxon>rosids</taxon>
        <taxon>fabids</taxon>
        <taxon>Fabales</taxon>
        <taxon>Quillajaceae</taxon>
        <taxon>Quillaja</taxon>
    </lineage>
</organism>
<reference evidence="2" key="1">
    <citation type="journal article" date="2023" name="Science">
        <title>Elucidation of the pathway for biosynthesis of saponin adjuvants from the soapbark tree.</title>
        <authorList>
            <person name="Reed J."/>
            <person name="Orme A."/>
            <person name="El-Demerdash A."/>
            <person name="Owen C."/>
            <person name="Martin L.B.B."/>
            <person name="Misra R.C."/>
            <person name="Kikuchi S."/>
            <person name="Rejzek M."/>
            <person name="Martin A.C."/>
            <person name="Harkess A."/>
            <person name="Leebens-Mack J."/>
            <person name="Louveau T."/>
            <person name="Stephenson M.J."/>
            <person name="Osbourn A."/>
        </authorList>
    </citation>
    <scope>NUCLEOTIDE SEQUENCE</scope>
    <source>
        <strain evidence="2">S10</strain>
    </source>
</reference>
<proteinExistence type="inferred from homology"/>
<accession>A0AAD7LAI4</accession>
<dbReference type="Proteomes" id="UP001163823">
    <property type="component" value="Chromosome 10"/>
</dbReference>
<evidence type="ECO:0000313" key="2">
    <source>
        <dbReference type="EMBL" id="KAJ7954519.1"/>
    </source>
</evidence>
<evidence type="ECO:0000313" key="3">
    <source>
        <dbReference type="Proteomes" id="UP001163823"/>
    </source>
</evidence>
<dbReference type="SUPFAM" id="SSF53474">
    <property type="entry name" value="alpha/beta-Hydrolases"/>
    <property type="match status" value="1"/>
</dbReference>
<dbReference type="PANTHER" id="PTHR43039">
    <property type="entry name" value="ESTERASE-RELATED"/>
    <property type="match status" value="1"/>
</dbReference>
<sequence>MVGAKASITCPNLFSKLIMISGTPKLLNDIDYYGGFEQEDLDQLFDGMRSNYKAWCLGFASMVVGGDLESVLVQEFSWGIFNMRPDIALHVTQTIFLSHTRIILSLVIVPCHILQSFNDLAVLVAVFEHLQHNLGGKSIVKVMSMEGHLPQLTSPNIVIPILLRHIKYDIC</sequence>
<evidence type="ECO:0000256" key="1">
    <source>
        <dbReference type="ARBA" id="ARBA00008645"/>
    </source>
</evidence>
<dbReference type="InterPro" id="IPR029058">
    <property type="entry name" value="AB_hydrolase_fold"/>
</dbReference>